<dbReference type="GO" id="GO:0005737">
    <property type="term" value="C:cytoplasm"/>
    <property type="evidence" value="ECO:0007669"/>
    <property type="project" value="TreeGrafter"/>
</dbReference>
<dbReference type="PANTHER" id="PTHR43948:SF10">
    <property type="entry name" value="MRJ, ISOFORM E"/>
    <property type="match status" value="1"/>
</dbReference>
<evidence type="ECO:0000256" key="1">
    <source>
        <dbReference type="SAM" id="MobiDB-lite"/>
    </source>
</evidence>
<dbReference type="PANTHER" id="PTHR43948">
    <property type="entry name" value="DNAJ HOMOLOG SUBFAMILY B"/>
    <property type="match status" value="1"/>
</dbReference>
<dbReference type="SUPFAM" id="SSF48371">
    <property type="entry name" value="ARM repeat"/>
    <property type="match status" value="1"/>
</dbReference>
<dbReference type="GO" id="GO:0003677">
    <property type="term" value="F:DNA binding"/>
    <property type="evidence" value="ECO:0007669"/>
    <property type="project" value="UniProtKB-KW"/>
</dbReference>
<dbReference type="InterPro" id="IPR016024">
    <property type="entry name" value="ARM-type_fold"/>
</dbReference>
<dbReference type="GO" id="GO:0051082">
    <property type="term" value="F:unfolded protein binding"/>
    <property type="evidence" value="ECO:0007669"/>
    <property type="project" value="TreeGrafter"/>
</dbReference>
<feature type="domain" description="J" evidence="2">
    <location>
        <begin position="5"/>
        <end position="74"/>
    </location>
</feature>
<comment type="caution">
    <text evidence="3">The sequence shown here is derived from an EMBL/GenBank/DDBJ whole genome shotgun (WGS) entry which is preliminary data.</text>
</comment>
<evidence type="ECO:0000313" key="4">
    <source>
        <dbReference type="Proteomes" id="UP000587760"/>
    </source>
</evidence>
<dbReference type="InterPro" id="IPR011989">
    <property type="entry name" value="ARM-like"/>
</dbReference>
<keyword evidence="4" id="KW-1185">Reference proteome</keyword>
<dbReference type="SMART" id="SM00271">
    <property type="entry name" value="DnaJ"/>
    <property type="match status" value="1"/>
</dbReference>
<dbReference type="Proteomes" id="UP000587760">
    <property type="component" value="Unassembled WGS sequence"/>
</dbReference>
<protein>
    <submittedName>
        <fullName evidence="3">Curved DNA-binding protein CbpA</fullName>
    </submittedName>
</protein>
<dbReference type="GO" id="GO:0051087">
    <property type="term" value="F:protein-folding chaperone binding"/>
    <property type="evidence" value="ECO:0007669"/>
    <property type="project" value="TreeGrafter"/>
</dbReference>
<reference evidence="3 4" key="1">
    <citation type="submission" date="2020-08" db="EMBL/GenBank/DDBJ databases">
        <title>Genomic Encyclopedia of Type Strains, Phase IV (KMG-IV): sequencing the most valuable type-strain genomes for metagenomic binning, comparative biology and taxonomic classification.</title>
        <authorList>
            <person name="Goeker M."/>
        </authorList>
    </citation>
    <scope>NUCLEOTIDE SEQUENCE [LARGE SCALE GENOMIC DNA]</scope>
    <source>
        <strain evidence="3 4">DSM 2461</strain>
    </source>
</reference>
<dbReference type="PROSITE" id="PS50076">
    <property type="entry name" value="DNAJ_2"/>
    <property type="match status" value="1"/>
</dbReference>
<dbReference type="EMBL" id="JACHGJ010000008">
    <property type="protein sequence ID" value="MBB6481932.1"/>
    <property type="molecule type" value="Genomic_DNA"/>
</dbReference>
<keyword evidence="3" id="KW-0238">DNA-binding</keyword>
<dbReference type="RefSeq" id="WP_184748164.1">
    <property type="nucleotide sequence ID" value="NZ_JACHGJ010000008.1"/>
</dbReference>
<name>A0A841RI01_9SPIO</name>
<dbReference type="Pfam" id="PF00226">
    <property type="entry name" value="DnaJ"/>
    <property type="match status" value="1"/>
</dbReference>
<dbReference type="Gene3D" id="1.10.287.110">
    <property type="entry name" value="DnaJ domain"/>
    <property type="match status" value="1"/>
</dbReference>
<evidence type="ECO:0000313" key="3">
    <source>
        <dbReference type="EMBL" id="MBB6481932.1"/>
    </source>
</evidence>
<dbReference type="SUPFAM" id="SSF46565">
    <property type="entry name" value="Chaperone J-domain"/>
    <property type="match status" value="1"/>
</dbReference>
<feature type="compositionally biased region" description="Basic and acidic residues" evidence="1">
    <location>
        <begin position="75"/>
        <end position="150"/>
    </location>
</feature>
<dbReference type="CDD" id="cd06257">
    <property type="entry name" value="DnaJ"/>
    <property type="match status" value="1"/>
</dbReference>
<gene>
    <name evidence="3" type="ORF">HNR50_003613</name>
</gene>
<dbReference type="PRINTS" id="PR00625">
    <property type="entry name" value="JDOMAIN"/>
</dbReference>
<evidence type="ECO:0000259" key="2">
    <source>
        <dbReference type="PROSITE" id="PS50076"/>
    </source>
</evidence>
<dbReference type="InterPro" id="IPR036869">
    <property type="entry name" value="J_dom_sf"/>
</dbReference>
<sequence>MTVNDCFRILELPRTAGLDDLKFAYRTMAKKYHPDRKGGDSRKFTRLHEAYELLLDYGPFKSGYALKTNYSPFRETERKEWEERKKKEEEDAAHRAAEEIRRRTADARKRREAEESRRRAAEDRKKREAERNRRRAAEERIKQAAEEARHSGHQSDPVHQARLAGEILQGKKSDREKLKAIDNLISLKRKSVYPYLKNGFYNSSDKVTAASIRAVGALQIVQAGPELSSLMCSGSTAIRRAVLDAVASFRNPRPFSSIIEMGLNDRDKNLRAQSELLRSRI</sequence>
<accession>A0A841RI01</accession>
<dbReference type="GO" id="GO:0044183">
    <property type="term" value="F:protein folding chaperone"/>
    <property type="evidence" value="ECO:0007669"/>
    <property type="project" value="TreeGrafter"/>
</dbReference>
<dbReference type="Gene3D" id="1.25.10.10">
    <property type="entry name" value="Leucine-rich Repeat Variant"/>
    <property type="match status" value="1"/>
</dbReference>
<organism evidence="3 4">
    <name type="scientific">Spirochaeta isovalerica</name>
    <dbReference type="NCBI Taxonomy" id="150"/>
    <lineage>
        <taxon>Bacteria</taxon>
        <taxon>Pseudomonadati</taxon>
        <taxon>Spirochaetota</taxon>
        <taxon>Spirochaetia</taxon>
        <taxon>Spirochaetales</taxon>
        <taxon>Spirochaetaceae</taxon>
        <taxon>Spirochaeta</taxon>
    </lineage>
</organism>
<dbReference type="AlphaFoldDB" id="A0A841RI01"/>
<dbReference type="InterPro" id="IPR001623">
    <property type="entry name" value="DnaJ_domain"/>
</dbReference>
<feature type="region of interest" description="Disordered" evidence="1">
    <location>
        <begin position="75"/>
        <end position="158"/>
    </location>
</feature>
<proteinExistence type="predicted"/>